<sequence length="488" mass="52325">MHHSHVDGVPVLRSSEPGPLHATLRFGVGARDETYRTRGVTRQVAALAAHETRRRLPATAEPVVYTGVEETRFTVSGTPQEVTDILRTLCRALGEPPTGRPDETAFSCDDEAAVSLHPLAAAALNARYGAQAAGLLGQECTGCLPPTPDMLRTHAATWFTRANAVLTLTGPDPVGLRLPLPPGERPNRSAPKARYPHASWTHRGIEGVAVSLEAPAGSAAVAVAHRIVRERMTAALARRSASAAPAEAATVPHDSDTDVRLLFTPAPAGDTEEVAATVWSEALRLARIEPAQDEVDRHRDGPGSAGAQPCALDMAARTALFGTPCPLEGVTPGDVRDAWQRAMAGAQLVVPEGLLLHLAGPDGRRLWCTSCWTWDELPPWGEAFHEPLVKRAFRRAGERHWTVLTPEAVVTCRTGVHHALRFDDVVALQRWGPERVLIGRCGCDIGIDPAWYRGGRRLVRAVDEAVPAELAFDGAEGGRPPEGRPPHA</sequence>
<gene>
    <name evidence="1" type="ORF">QFZ22_006708</name>
</gene>
<proteinExistence type="predicted"/>
<evidence type="ECO:0000313" key="2">
    <source>
        <dbReference type="Proteomes" id="UP001234216"/>
    </source>
</evidence>
<protein>
    <recommendedName>
        <fullName evidence="3">YcaO domain-containing protein</fullName>
    </recommendedName>
</protein>
<evidence type="ECO:0008006" key="3">
    <source>
        <dbReference type="Google" id="ProtNLM"/>
    </source>
</evidence>
<organism evidence="1 2">
    <name type="scientific">Streptomyces canus</name>
    <dbReference type="NCBI Taxonomy" id="58343"/>
    <lineage>
        <taxon>Bacteria</taxon>
        <taxon>Bacillati</taxon>
        <taxon>Actinomycetota</taxon>
        <taxon>Actinomycetes</taxon>
        <taxon>Kitasatosporales</taxon>
        <taxon>Streptomycetaceae</taxon>
        <taxon>Streptomyces</taxon>
        <taxon>Streptomyces aurantiacus group</taxon>
    </lineage>
</organism>
<dbReference type="EMBL" id="JAUSZV010000005">
    <property type="protein sequence ID" value="MDQ0910723.1"/>
    <property type="molecule type" value="Genomic_DNA"/>
</dbReference>
<dbReference type="Proteomes" id="UP001234216">
    <property type="component" value="Unassembled WGS sequence"/>
</dbReference>
<accession>A0AAW8FLB1</accession>
<dbReference type="AlphaFoldDB" id="A0AAW8FLB1"/>
<evidence type="ECO:0000313" key="1">
    <source>
        <dbReference type="EMBL" id="MDQ0910723.1"/>
    </source>
</evidence>
<dbReference type="RefSeq" id="WP_306981606.1">
    <property type="nucleotide sequence ID" value="NZ_JAUSZV010000005.1"/>
</dbReference>
<comment type="caution">
    <text evidence="1">The sequence shown here is derived from an EMBL/GenBank/DDBJ whole genome shotgun (WGS) entry which is preliminary data.</text>
</comment>
<reference evidence="1" key="1">
    <citation type="submission" date="2023-07" db="EMBL/GenBank/DDBJ databases">
        <title>Comparative genomics of wheat-associated soil bacteria to identify genetic determinants of phenazine resistance.</title>
        <authorList>
            <person name="Mouncey N."/>
        </authorList>
    </citation>
    <scope>NUCLEOTIDE SEQUENCE</scope>
    <source>
        <strain evidence="1">V4I22</strain>
    </source>
</reference>
<name>A0AAW8FLB1_9ACTN</name>